<feature type="domain" description="hAT-like transposase RNase-H fold" evidence="1">
    <location>
        <begin position="15"/>
        <end position="59"/>
    </location>
</feature>
<keyword evidence="3" id="KW-1185">Reference proteome</keyword>
<dbReference type="Proteomes" id="UP001620645">
    <property type="component" value="Unassembled WGS sequence"/>
</dbReference>
<protein>
    <recommendedName>
        <fullName evidence="1">hAT-like transposase RNase-H fold domain-containing protein</fullName>
    </recommendedName>
</protein>
<evidence type="ECO:0000313" key="3">
    <source>
        <dbReference type="Proteomes" id="UP001620645"/>
    </source>
</evidence>
<dbReference type="Pfam" id="PF14372">
    <property type="entry name" value="hAT-like_RNase-H"/>
    <property type="match status" value="1"/>
</dbReference>
<sequence length="111" mass="13082">MEGNPNTDTFDIRIAIIGKLDQLMDKEKTENNKSLIIATVLDPRFKLKLFEQMKEQIREWMRVDLQKMFSGFLNTTLVRQSSTSSSCSAENPVFFWAFRIIQWVIQSLNYR</sequence>
<proteinExistence type="predicted"/>
<reference evidence="2 3" key="1">
    <citation type="submission" date="2024-10" db="EMBL/GenBank/DDBJ databases">
        <authorList>
            <person name="Kim D."/>
        </authorList>
    </citation>
    <scope>NUCLEOTIDE SEQUENCE [LARGE SCALE GENOMIC DNA]</scope>
    <source>
        <strain evidence="2">Taebaek</strain>
    </source>
</reference>
<evidence type="ECO:0000259" key="1">
    <source>
        <dbReference type="Pfam" id="PF14372"/>
    </source>
</evidence>
<dbReference type="AlphaFoldDB" id="A0ABD2K6S1"/>
<organism evidence="2 3">
    <name type="scientific">Heterodera schachtii</name>
    <name type="common">Sugarbeet cyst nematode worm</name>
    <name type="synonym">Tylenchus schachtii</name>
    <dbReference type="NCBI Taxonomy" id="97005"/>
    <lineage>
        <taxon>Eukaryota</taxon>
        <taxon>Metazoa</taxon>
        <taxon>Ecdysozoa</taxon>
        <taxon>Nematoda</taxon>
        <taxon>Chromadorea</taxon>
        <taxon>Rhabditida</taxon>
        <taxon>Tylenchina</taxon>
        <taxon>Tylenchomorpha</taxon>
        <taxon>Tylenchoidea</taxon>
        <taxon>Heteroderidae</taxon>
        <taxon>Heteroderinae</taxon>
        <taxon>Heterodera</taxon>
    </lineage>
</organism>
<evidence type="ECO:0000313" key="2">
    <source>
        <dbReference type="EMBL" id="KAL3098585.1"/>
    </source>
</evidence>
<comment type="caution">
    <text evidence="2">The sequence shown here is derived from an EMBL/GenBank/DDBJ whole genome shotgun (WGS) entry which is preliminary data.</text>
</comment>
<dbReference type="InterPro" id="IPR025525">
    <property type="entry name" value="hAT-like_transposase_RNase-H"/>
</dbReference>
<dbReference type="EMBL" id="JBICCN010000045">
    <property type="protein sequence ID" value="KAL3098585.1"/>
    <property type="molecule type" value="Genomic_DNA"/>
</dbReference>
<gene>
    <name evidence="2" type="ORF">niasHS_000122</name>
</gene>
<accession>A0ABD2K6S1</accession>
<name>A0ABD2K6S1_HETSC</name>